<evidence type="ECO:0000256" key="13">
    <source>
        <dbReference type="ARBA" id="ARBA00023239"/>
    </source>
</evidence>
<comment type="catalytic activity">
    <reaction evidence="1">
        <text>ATP = 3',5'-cyclic AMP + diphosphate</text>
        <dbReference type="Rhea" id="RHEA:15389"/>
        <dbReference type="ChEBI" id="CHEBI:30616"/>
        <dbReference type="ChEBI" id="CHEBI:33019"/>
        <dbReference type="ChEBI" id="CHEBI:58165"/>
        <dbReference type="EC" id="4.6.1.1"/>
    </reaction>
</comment>
<dbReference type="InterPro" id="IPR018297">
    <property type="entry name" value="A/G_cyclase_CS"/>
</dbReference>
<dbReference type="GO" id="GO:0004016">
    <property type="term" value="F:adenylate cyclase activity"/>
    <property type="evidence" value="ECO:0007669"/>
    <property type="project" value="UniProtKB-EC"/>
</dbReference>
<evidence type="ECO:0000256" key="16">
    <source>
        <dbReference type="ARBA" id="ARBA00064436"/>
    </source>
</evidence>
<dbReference type="PANTHER" id="PTHR11920:SF335">
    <property type="entry name" value="GUANYLATE CYCLASE"/>
    <property type="match status" value="1"/>
</dbReference>
<dbReference type="GO" id="GO:0046872">
    <property type="term" value="F:metal ion binding"/>
    <property type="evidence" value="ECO:0007669"/>
    <property type="project" value="UniProtKB-KW"/>
</dbReference>
<evidence type="ECO:0000256" key="14">
    <source>
        <dbReference type="ARBA" id="ARBA00032597"/>
    </source>
</evidence>
<dbReference type="GO" id="GO:0005886">
    <property type="term" value="C:plasma membrane"/>
    <property type="evidence" value="ECO:0007669"/>
    <property type="project" value="UniProtKB-ARBA"/>
</dbReference>
<keyword evidence="9" id="KW-0460">Magnesium</keyword>
<dbReference type="SUPFAM" id="SSF55073">
    <property type="entry name" value="Nucleotide cyclase"/>
    <property type="match status" value="1"/>
</dbReference>
<feature type="transmembrane region" description="Helical" evidence="18">
    <location>
        <begin position="46"/>
        <end position="64"/>
    </location>
</feature>
<evidence type="ECO:0000313" key="20">
    <source>
        <dbReference type="EMBL" id="KUJ77015.1"/>
    </source>
</evidence>
<keyword evidence="11" id="KW-0115">cAMP biosynthesis</keyword>
<feature type="transmembrane region" description="Helical" evidence="18">
    <location>
        <begin position="153"/>
        <end position="177"/>
    </location>
</feature>
<feature type="transmembrane region" description="Helical" evidence="18">
    <location>
        <begin position="98"/>
        <end position="115"/>
    </location>
</feature>
<dbReference type="Pfam" id="PF00211">
    <property type="entry name" value="Guanylate_cyc"/>
    <property type="match status" value="1"/>
</dbReference>
<dbReference type="STRING" id="1685379.AVO45_11090"/>
<dbReference type="EC" id="4.6.1.1" evidence="3"/>
<gene>
    <name evidence="20" type="ORF">AVO45_11090</name>
</gene>
<evidence type="ECO:0000256" key="18">
    <source>
        <dbReference type="SAM" id="Phobius"/>
    </source>
</evidence>
<dbReference type="CDD" id="cd07302">
    <property type="entry name" value="CHD"/>
    <property type="match status" value="1"/>
</dbReference>
<evidence type="ECO:0000313" key="21">
    <source>
        <dbReference type="Proteomes" id="UP000053791"/>
    </source>
</evidence>
<evidence type="ECO:0000259" key="19">
    <source>
        <dbReference type="PROSITE" id="PS50125"/>
    </source>
</evidence>
<keyword evidence="21" id="KW-1185">Reference proteome</keyword>
<dbReference type="PANTHER" id="PTHR11920">
    <property type="entry name" value="GUANYLYL CYCLASE"/>
    <property type="match status" value="1"/>
</dbReference>
<dbReference type="Gene3D" id="3.30.70.1230">
    <property type="entry name" value="Nucleotide cyclase"/>
    <property type="match status" value="1"/>
</dbReference>
<comment type="subunit">
    <text evidence="16">Homodimer. Can also exist as monomer.</text>
</comment>
<organism evidence="20 21">
    <name type="scientific">Ruegeria marisrubri</name>
    <dbReference type="NCBI Taxonomy" id="1685379"/>
    <lineage>
        <taxon>Bacteria</taxon>
        <taxon>Pseudomonadati</taxon>
        <taxon>Pseudomonadota</taxon>
        <taxon>Alphaproteobacteria</taxon>
        <taxon>Rhodobacterales</taxon>
        <taxon>Roseobacteraceae</taxon>
        <taxon>Ruegeria</taxon>
    </lineage>
</organism>
<dbReference type="GO" id="GO:0006171">
    <property type="term" value="P:cAMP biosynthetic process"/>
    <property type="evidence" value="ECO:0007669"/>
    <property type="project" value="UniProtKB-KW"/>
</dbReference>
<evidence type="ECO:0000256" key="6">
    <source>
        <dbReference type="ARBA" id="ARBA00022723"/>
    </source>
</evidence>
<evidence type="ECO:0000256" key="4">
    <source>
        <dbReference type="ARBA" id="ARBA00021420"/>
    </source>
</evidence>
<keyword evidence="6" id="KW-0479">Metal-binding</keyword>
<comment type="similarity">
    <text evidence="17">Belongs to the adenylyl cyclase class-4/guanylyl cyclase family.</text>
</comment>
<keyword evidence="13 17" id="KW-0456">Lyase</keyword>
<evidence type="ECO:0000256" key="17">
    <source>
        <dbReference type="RuleBase" id="RU000405"/>
    </source>
</evidence>
<evidence type="ECO:0000256" key="12">
    <source>
        <dbReference type="ARBA" id="ARBA00023136"/>
    </source>
</evidence>
<keyword evidence="10 18" id="KW-1133">Transmembrane helix</keyword>
<name>A0A0X3TML6_9RHOB</name>
<evidence type="ECO:0000256" key="2">
    <source>
        <dbReference type="ARBA" id="ARBA00004370"/>
    </source>
</evidence>
<feature type="domain" description="Guanylate cyclase" evidence="19">
    <location>
        <begin position="223"/>
        <end position="350"/>
    </location>
</feature>
<keyword evidence="8" id="KW-0067">ATP-binding</keyword>
<evidence type="ECO:0000256" key="10">
    <source>
        <dbReference type="ARBA" id="ARBA00022989"/>
    </source>
</evidence>
<feature type="transmembrane region" description="Helical" evidence="18">
    <location>
        <begin position="21"/>
        <end position="40"/>
    </location>
</feature>
<dbReference type="FunFam" id="3.30.70.1230:FF:000033">
    <property type="entry name" value="Adenylate cyclase"/>
    <property type="match status" value="1"/>
</dbReference>
<comment type="caution">
    <text evidence="20">The sequence shown here is derived from an EMBL/GenBank/DDBJ whole genome shotgun (WGS) entry which is preliminary data.</text>
</comment>
<comment type="subcellular location">
    <subcellularLocation>
        <location evidence="2">Membrane</location>
    </subcellularLocation>
</comment>
<dbReference type="InterPro" id="IPR029787">
    <property type="entry name" value="Nucleotide_cyclase"/>
</dbReference>
<keyword evidence="7" id="KW-0547">Nucleotide-binding</keyword>
<evidence type="ECO:0000256" key="15">
    <source>
        <dbReference type="ARBA" id="ARBA00032637"/>
    </source>
</evidence>
<evidence type="ECO:0000256" key="11">
    <source>
        <dbReference type="ARBA" id="ARBA00022998"/>
    </source>
</evidence>
<dbReference type="GO" id="GO:0005524">
    <property type="term" value="F:ATP binding"/>
    <property type="evidence" value="ECO:0007669"/>
    <property type="project" value="UniProtKB-KW"/>
</dbReference>
<dbReference type="GO" id="GO:0035556">
    <property type="term" value="P:intracellular signal transduction"/>
    <property type="evidence" value="ECO:0007669"/>
    <property type="project" value="InterPro"/>
</dbReference>
<evidence type="ECO:0000256" key="5">
    <source>
        <dbReference type="ARBA" id="ARBA00022692"/>
    </source>
</evidence>
<evidence type="ECO:0000256" key="7">
    <source>
        <dbReference type="ARBA" id="ARBA00022741"/>
    </source>
</evidence>
<dbReference type="AlphaFoldDB" id="A0A0X3TML6"/>
<proteinExistence type="inferred from homology"/>
<protein>
    <recommendedName>
        <fullName evidence="4">Adenylate cyclase</fullName>
        <ecNumber evidence="3">4.6.1.1</ecNumber>
    </recommendedName>
    <alternativeName>
        <fullName evidence="14">ATP pyrophosphate-lyase</fullName>
    </alternativeName>
    <alternativeName>
        <fullName evidence="15">Adenylyl cyclase</fullName>
    </alternativeName>
</protein>
<evidence type="ECO:0000256" key="8">
    <source>
        <dbReference type="ARBA" id="ARBA00022840"/>
    </source>
</evidence>
<dbReference type="EMBL" id="LQBQ01000034">
    <property type="protein sequence ID" value="KUJ77015.1"/>
    <property type="molecule type" value="Genomic_DNA"/>
</dbReference>
<dbReference type="PROSITE" id="PS50125">
    <property type="entry name" value="GUANYLATE_CYCLASE_2"/>
    <property type="match status" value="1"/>
</dbReference>
<dbReference type="SMART" id="SM00044">
    <property type="entry name" value="CYCc"/>
    <property type="match status" value="1"/>
</dbReference>
<dbReference type="Proteomes" id="UP000053791">
    <property type="component" value="Unassembled WGS sequence"/>
</dbReference>
<feature type="transmembrane region" description="Helical" evidence="18">
    <location>
        <begin position="122"/>
        <end position="141"/>
    </location>
</feature>
<evidence type="ECO:0000256" key="9">
    <source>
        <dbReference type="ARBA" id="ARBA00022842"/>
    </source>
</evidence>
<evidence type="ECO:0000256" key="1">
    <source>
        <dbReference type="ARBA" id="ARBA00001593"/>
    </source>
</evidence>
<dbReference type="InterPro" id="IPR050401">
    <property type="entry name" value="Cyclic_nucleotide_synthase"/>
</dbReference>
<dbReference type="InterPro" id="IPR001054">
    <property type="entry name" value="A/G_cyclase"/>
</dbReference>
<dbReference type="PROSITE" id="PS00452">
    <property type="entry name" value="GUANYLATE_CYCLASE_1"/>
    <property type="match status" value="1"/>
</dbReference>
<sequence length="397" mass="43812">MNRAPPGVSTAEVRAFGLARVGFPLGLFSHACFIPLFWYLDQPVMAIFNIASVALLIWGVRAAWTLGDIKWPTLLTFVVEIPLHAVLCTYYMGLPPFFIGYILFPILLFPLIPYYSATTRLLLSLGNGLVFVACGAMAIMSEPARPLTDGWNIFFFFFNAGPIIPFLGLFTAIYANAATTAEEKLEREYERSERLLLNILPEPIATRLKDRPHLIADEYPSVSVLFADIVDFTRTSEALSPPELVRALNRAFTRFDELVEKHGCEKIKTIGDAYMVVSGLPEPREDHADAMVALALDMIDAAEEINASSDFPFTMRIGINSGPVVAGVIGERKFAYDLWGDTVNVASRMESHSKPGVIQISEATRAQLGKPVRVDPLGDMEIKGKGLMRTYAVSRAG</sequence>
<reference evidence="20 21" key="1">
    <citation type="submission" date="2015-12" db="EMBL/GenBank/DDBJ databases">
        <authorList>
            <person name="Shamseldin A."/>
            <person name="Moawad H."/>
            <person name="Abd El-Rahim W.M."/>
            <person name="Sadowsky M.J."/>
        </authorList>
    </citation>
    <scope>NUCLEOTIDE SEQUENCE [LARGE SCALE GENOMIC DNA]</scope>
    <source>
        <strain evidence="20 21">ZGT118</strain>
    </source>
</reference>
<keyword evidence="5 18" id="KW-0812">Transmembrane</keyword>
<evidence type="ECO:0000256" key="3">
    <source>
        <dbReference type="ARBA" id="ARBA00012201"/>
    </source>
</evidence>
<feature type="transmembrane region" description="Helical" evidence="18">
    <location>
        <begin position="71"/>
        <end position="92"/>
    </location>
</feature>
<accession>A0A0X3TML6</accession>
<keyword evidence="12 18" id="KW-0472">Membrane</keyword>